<name>A0A140DX45_9FIRM</name>
<evidence type="ECO:0000256" key="6">
    <source>
        <dbReference type="ARBA" id="ARBA00022918"/>
    </source>
</evidence>
<accession>A0A140DX45</accession>
<keyword evidence="7" id="KW-0051">Antiviral defense</keyword>
<dbReference type="GO" id="GO:0051607">
    <property type="term" value="P:defense response to virus"/>
    <property type="evidence" value="ECO:0007669"/>
    <property type="project" value="UniProtKB-KW"/>
</dbReference>
<evidence type="ECO:0000256" key="7">
    <source>
        <dbReference type="ARBA" id="ARBA00023118"/>
    </source>
</evidence>
<keyword evidence="3" id="KW-0548">Nucleotidyltransferase</keyword>
<feature type="domain" description="Reverse transcriptase" evidence="11">
    <location>
        <begin position="100"/>
        <end position="326"/>
    </location>
</feature>
<dbReference type="Gene3D" id="3.30.70.270">
    <property type="match status" value="1"/>
</dbReference>
<dbReference type="PANTHER" id="PTHR34047">
    <property type="entry name" value="NUCLEAR INTRON MATURASE 1, MITOCHONDRIAL-RELATED"/>
    <property type="match status" value="1"/>
</dbReference>
<dbReference type="Pfam" id="PF00078">
    <property type="entry name" value="RVT_1"/>
    <property type="match status" value="1"/>
</dbReference>
<evidence type="ECO:0000256" key="1">
    <source>
        <dbReference type="ARBA" id="ARBA00012493"/>
    </source>
</evidence>
<dbReference type="InterPro" id="IPR000477">
    <property type="entry name" value="RT_dom"/>
</dbReference>
<dbReference type="InterPro" id="IPR043502">
    <property type="entry name" value="DNA/RNA_pol_sf"/>
</dbReference>
<organism evidence="12 13">
    <name type="scientific">Faecalibaculum rodentium</name>
    <dbReference type="NCBI Taxonomy" id="1702221"/>
    <lineage>
        <taxon>Bacteria</taxon>
        <taxon>Bacillati</taxon>
        <taxon>Bacillota</taxon>
        <taxon>Erysipelotrichia</taxon>
        <taxon>Erysipelotrichales</taxon>
        <taxon>Erysipelotrichaceae</taxon>
        <taxon>Faecalibaculum</taxon>
    </lineage>
</organism>
<dbReference type="PANTHER" id="PTHR34047:SF8">
    <property type="entry name" value="PROTEIN YKFC"/>
    <property type="match status" value="1"/>
</dbReference>
<evidence type="ECO:0000313" key="12">
    <source>
        <dbReference type="EMBL" id="AMK55222.1"/>
    </source>
</evidence>
<evidence type="ECO:0000313" key="13">
    <source>
        <dbReference type="Proteomes" id="UP000069771"/>
    </source>
</evidence>
<keyword evidence="5" id="KW-0460">Magnesium</keyword>
<dbReference type="InterPro" id="IPR013597">
    <property type="entry name" value="Mat_intron_G2"/>
</dbReference>
<dbReference type="GO" id="GO:0046872">
    <property type="term" value="F:metal ion binding"/>
    <property type="evidence" value="ECO:0007669"/>
    <property type="project" value="UniProtKB-KW"/>
</dbReference>
<evidence type="ECO:0000256" key="5">
    <source>
        <dbReference type="ARBA" id="ARBA00022842"/>
    </source>
</evidence>
<feature type="region of interest" description="Disordered" evidence="10">
    <location>
        <begin position="1"/>
        <end position="53"/>
    </location>
</feature>
<dbReference type="SUPFAM" id="SSF56672">
    <property type="entry name" value="DNA/RNA polymerases"/>
    <property type="match status" value="1"/>
</dbReference>
<dbReference type="InterPro" id="IPR030931">
    <property type="entry name" value="Group_II_RT_mat"/>
</dbReference>
<gene>
    <name evidence="12" type="ORF">AALO17_20880</name>
</gene>
<keyword evidence="4" id="KW-0479">Metal-binding</keyword>
<evidence type="ECO:0000256" key="8">
    <source>
        <dbReference type="ARBA" id="ARBA00034120"/>
    </source>
</evidence>
<sequence>MSIEFRLYDNRTPFQKDPVQSRRERNPEAADTKRNQGTGVRSEKDSKETASMPRMIERIAHPANLETACRKVKANKGSAGVDGMGVEELSEYMEAHKEEISNGLLKGTYKPQPARRVYIPKPNGKKRPLGIPTVVDRVIQQAVSQQLSQVYEPVFSEYSYGFRPDRSAQQAVLQAMVYLNEGYDWIVDLDIEKFFDRVNQDKLISIIREQMNESEVLGLIRKFLKAGVMENGVKQKTEEGTPQGGPLSPLLANIYLDKFDKELEKRGLRFVRYADDCIIFTKSEKAAHRVMASVISWLKRKLFLTASAEKTRVVRPTKGKFLGFTFWKGSDGWKCRPHDDSKKRLKEKIRSVTVRRKAAAIPLAVTFTRINQIMRGWINYYRIGAMSMWLKETFGPWMRHRVRVVILKQWKRRGTIFTNLWKLNGRISHPFPKSYVFAQSMTHCGWYRLGNNEVVNMILNPHILSLKRKDRPGLVDPWKYYSCA</sequence>
<evidence type="ECO:0000256" key="4">
    <source>
        <dbReference type="ARBA" id="ARBA00022723"/>
    </source>
</evidence>
<evidence type="ECO:0000256" key="3">
    <source>
        <dbReference type="ARBA" id="ARBA00022695"/>
    </source>
</evidence>
<dbReference type="InterPro" id="IPR000123">
    <property type="entry name" value="Reverse_transcriptase_msDNA"/>
</dbReference>
<dbReference type="Pfam" id="PF08388">
    <property type="entry name" value="GIIM"/>
    <property type="match status" value="1"/>
</dbReference>
<keyword evidence="2" id="KW-0808">Transferase</keyword>
<keyword evidence="6 12" id="KW-0695">RNA-directed DNA polymerase</keyword>
<evidence type="ECO:0000256" key="9">
    <source>
        <dbReference type="ARBA" id="ARBA00048173"/>
    </source>
</evidence>
<dbReference type="AlphaFoldDB" id="A0A140DX45"/>
<evidence type="ECO:0000259" key="11">
    <source>
        <dbReference type="PROSITE" id="PS50878"/>
    </source>
</evidence>
<dbReference type="STRING" id="1702221.AALO17_20880"/>
<reference evidence="12 13" key="1">
    <citation type="journal article" date="2016" name="Gut Pathog.">
        <title>Whole genome sequencing of "Faecalibaculum rodentium" ALO17, isolated from C57BL/6J laboratory mouse feces.</title>
        <authorList>
            <person name="Lim S."/>
            <person name="Chang D.H."/>
            <person name="Ahn S."/>
            <person name="Kim B.C."/>
        </authorList>
    </citation>
    <scope>NUCLEOTIDE SEQUENCE [LARGE SCALE GENOMIC DNA]</scope>
    <source>
        <strain evidence="12 13">Alo17</strain>
    </source>
</reference>
<dbReference type="PROSITE" id="PS50878">
    <property type="entry name" value="RT_POL"/>
    <property type="match status" value="1"/>
</dbReference>
<dbReference type="GO" id="GO:0003964">
    <property type="term" value="F:RNA-directed DNA polymerase activity"/>
    <property type="evidence" value="ECO:0007669"/>
    <property type="project" value="UniProtKB-KW"/>
</dbReference>
<dbReference type="KEGG" id="fro:AALO17_20880"/>
<comment type="catalytic activity">
    <reaction evidence="9">
        <text>DNA(n) + a 2'-deoxyribonucleoside 5'-triphosphate = DNA(n+1) + diphosphate</text>
        <dbReference type="Rhea" id="RHEA:22508"/>
        <dbReference type="Rhea" id="RHEA-COMP:17339"/>
        <dbReference type="Rhea" id="RHEA-COMP:17340"/>
        <dbReference type="ChEBI" id="CHEBI:33019"/>
        <dbReference type="ChEBI" id="CHEBI:61560"/>
        <dbReference type="ChEBI" id="CHEBI:173112"/>
        <dbReference type="EC" id="2.7.7.49"/>
    </reaction>
</comment>
<dbReference type="Proteomes" id="UP000069771">
    <property type="component" value="Chromosome"/>
</dbReference>
<protein>
    <recommendedName>
        <fullName evidence="1">RNA-directed DNA polymerase</fullName>
        <ecNumber evidence="1">2.7.7.49</ecNumber>
    </recommendedName>
</protein>
<comment type="similarity">
    <text evidence="8">Belongs to the bacterial reverse transcriptase family.</text>
</comment>
<evidence type="ECO:0000256" key="2">
    <source>
        <dbReference type="ARBA" id="ARBA00022679"/>
    </source>
</evidence>
<proteinExistence type="inferred from homology"/>
<dbReference type="PATRIC" id="fig|1702221.3.peg.2031"/>
<dbReference type="CDD" id="cd01651">
    <property type="entry name" value="RT_G2_intron"/>
    <property type="match status" value="1"/>
</dbReference>
<dbReference type="EMBL" id="CP011391">
    <property type="protein sequence ID" value="AMK55222.1"/>
    <property type="molecule type" value="Genomic_DNA"/>
</dbReference>
<dbReference type="InterPro" id="IPR043128">
    <property type="entry name" value="Rev_trsase/Diguanyl_cyclase"/>
</dbReference>
<dbReference type="PRINTS" id="PR00866">
    <property type="entry name" value="RNADNAPOLMS"/>
</dbReference>
<dbReference type="NCBIfam" id="TIGR04416">
    <property type="entry name" value="group_II_RT_mat"/>
    <property type="match status" value="1"/>
</dbReference>
<dbReference type="InterPro" id="IPR051083">
    <property type="entry name" value="GrpII_Intron_Splice-Mob/Def"/>
</dbReference>
<dbReference type="GO" id="GO:0003723">
    <property type="term" value="F:RNA binding"/>
    <property type="evidence" value="ECO:0007669"/>
    <property type="project" value="InterPro"/>
</dbReference>
<feature type="compositionally biased region" description="Basic and acidic residues" evidence="10">
    <location>
        <begin position="19"/>
        <end position="34"/>
    </location>
</feature>
<keyword evidence="13" id="KW-1185">Reference proteome</keyword>
<dbReference type="EC" id="2.7.7.49" evidence="1"/>
<evidence type="ECO:0000256" key="10">
    <source>
        <dbReference type="SAM" id="MobiDB-lite"/>
    </source>
</evidence>